<evidence type="ECO:0000256" key="7">
    <source>
        <dbReference type="ARBA" id="ARBA00023136"/>
    </source>
</evidence>
<feature type="transmembrane region" description="Helical" evidence="8">
    <location>
        <begin position="183"/>
        <end position="203"/>
    </location>
</feature>
<evidence type="ECO:0000256" key="2">
    <source>
        <dbReference type="ARBA" id="ARBA00010145"/>
    </source>
</evidence>
<keyword evidence="5 8" id="KW-0812">Transmembrane</keyword>
<reference evidence="10" key="1">
    <citation type="journal article" date="2013" name="Proc. Natl. Acad. Sci. U.S.A.">
        <title>Improving the coverage of the cyanobacterial phylum using diversity-driven genome sequencing.</title>
        <authorList>
            <person name="Shih P.M."/>
            <person name="Wu D."/>
            <person name="Latifi A."/>
            <person name="Axen S.D."/>
            <person name="Fewer D.P."/>
            <person name="Talla E."/>
            <person name="Calteau A."/>
            <person name="Cai F."/>
            <person name="Tandeau de Marsac N."/>
            <person name="Rippka R."/>
            <person name="Herdman M."/>
            <person name="Sivonen K."/>
            <person name="Coursin T."/>
            <person name="Laurent T."/>
            <person name="Goodwin L."/>
            <person name="Nolan M."/>
            <person name="Davenport K.W."/>
            <person name="Han C.S."/>
            <person name="Rubin E.M."/>
            <person name="Eisen J.A."/>
            <person name="Woyke T."/>
            <person name="Gugger M."/>
            <person name="Kerfeld C.A."/>
        </authorList>
    </citation>
    <scope>NUCLEOTIDE SEQUENCE [LARGE SCALE GENOMIC DNA]</scope>
    <source>
        <strain evidence="10">ATCC 29140 / PCC 7202</strain>
    </source>
</reference>
<sequence length="298" mass="32569">MNIILSAVLPVGLIIIIGYIAGQKLNLDQLTLCKLSIYILAPALVADSLYRNTVSGRSVSLIIISYGLISLFIYGLIWLFSVFFDIEKNDRQSIFAVILCPNNGNMGLPITTFALGNEGLDRAIIYMIGSSIFLFGMLPAILSNKGIKRGVILTLQLPLIWAMFFGAMLNISRIQLPFNLGRSMELLGISAIPIALIILGMQLAQTKFIFTLREFLLALIKLIVAPTIALGTGKIIGLEGLDLQVLVLQTAMPTAINTLVMVKEFGGNATIVAQTIITSTVMSFITLPVVIWLIEYYR</sequence>
<feature type="transmembrane region" description="Helical" evidence="8">
    <location>
        <begin position="215"/>
        <end position="236"/>
    </location>
</feature>
<evidence type="ECO:0000313" key="9">
    <source>
        <dbReference type="EMBL" id="AFZ47424.1"/>
    </source>
</evidence>
<comment type="subcellular location">
    <subcellularLocation>
        <location evidence="1">Cell membrane</location>
        <topology evidence="1">Multi-pass membrane protein</topology>
    </subcellularLocation>
</comment>
<dbReference type="Pfam" id="PF03547">
    <property type="entry name" value="Mem_trans"/>
    <property type="match status" value="2"/>
</dbReference>
<evidence type="ECO:0000256" key="8">
    <source>
        <dbReference type="SAM" id="Phobius"/>
    </source>
</evidence>
<dbReference type="STRING" id="292563.Cyast_1461"/>
<evidence type="ECO:0000256" key="6">
    <source>
        <dbReference type="ARBA" id="ARBA00022989"/>
    </source>
</evidence>
<dbReference type="Proteomes" id="UP000010483">
    <property type="component" value="Chromosome"/>
</dbReference>
<keyword evidence="6 8" id="KW-1133">Transmembrane helix</keyword>
<evidence type="ECO:0000256" key="4">
    <source>
        <dbReference type="ARBA" id="ARBA00022475"/>
    </source>
</evidence>
<evidence type="ECO:0000256" key="1">
    <source>
        <dbReference type="ARBA" id="ARBA00004651"/>
    </source>
</evidence>
<dbReference type="HOGENOM" id="CLU_056175_4_0_3"/>
<keyword evidence="7 8" id="KW-0472">Membrane</keyword>
<dbReference type="AlphaFoldDB" id="K9YKN1"/>
<dbReference type="EMBL" id="CP003940">
    <property type="protein sequence ID" value="AFZ47424.1"/>
    <property type="molecule type" value="Genomic_DNA"/>
</dbReference>
<dbReference type="InterPro" id="IPR004776">
    <property type="entry name" value="Mem_transp_PIN-like"/>
</dbReference>
<dbReference type="eggNOG" id="COG0679">
    <property type="taxonomic scope" value="Bacteria"/>
</dbReference>
<evidence type="ECO:0000256" key="3">
    <source>
        <dbReference type="ARBA" id="ARBA00022448"/>
    </source>
</evidence>
<name>K9YKN1_CYASC</name>
<dbReference type="PANTHER" id="PTHR36838:SF1">
    <property type="entry name" value="SLR1864 PROTEIN"/>
    <property type="match status" value="1"/>
</dbReference>
<dbReference type="BioCyc" id="CSTA292563:G1353-1473-MONOMER"/>
<feature type="transmembrane region" description="Helical" evidence="8">
    <location>
        <begin position="123"/>
        <end position="143"/>
    </location>
</feature>
<dbReference type="GO" id="GO:0055085">
    <property type="term" value="P:transmembrane transport"/>
    <property type="evidence" value="ECO:0007669"/>
    <property type="project" value="InterPro"/>
</dbReference>
<dbReference type="PANTHER" id="PTHR36838">
    <property type="entry name" value="AUXIN EFFLUX CARRIER FAMILY PROTEIN"/>
    <property type="match status" value="1"/>
</dbReference>
<dbReference type="InterPro" id="IPR038770">
    <property type="entry name" value="Na+/solute_symporter_sf"/>
</dbReference>
<keyword evidence="4" id="KW-1003">Cell membrane</keyword>
<evidence type="ECO:0000313" key="10">
    <source>
        <dbReference type="Proteomes" id="UP000010483"/>
    </source>
</evidence>
<evidence type="ECO:0000256" key="5">
    <source>
        <dbReference type="ARBA" id="ARBA00022692"/>
    </source>
</evidence>
<feature type="transmembrane region" description="Helical" evidence="8">
    <location>
        <begin position="150"/>
        <end position="171"/>
    </location>
</feature>
<accession>K9YKN1</accession>
<keyword evidence="10" id="KW-1185">Reference proteome</keyword>
<dbReference type="GO" id="GO:0005886">
    <property type="term" value="C:plasma membrane"/>
    <property type="evidence" value="ECO:0007669"/>
    <property type="project" value="UniProtKB-SubCell"/>
</dbReference>
<gene>
    <name evidence="9" type="ordered locus">Cyast_1461</name>
</gene>
<organism evidence="9 10">
    <name type="scientific">Cyanobacterium stanieri (strain ATCC 29140 / PCC 7202)</name>
    <dbReference type="NCBI Taxonomy" id="292563"/>
    <lineage>
        <taxon>Bacteria</taxon>
        <taxon>Bacillati</taxon>
        <taxon>Cyanobacteriota</taxon>
        <taxon>Cyanophyceae</taxon>
        <taxon>Oscillatoriophycideae</taxon>
        <taxon>Chroococcales</taxon>
        <taxon>Geminocystaceae</taxon>
        <taxon>Cyanobacterium</taxon>
    </lineage>
</organism>
<comment type="similarity">
    <text evidence="2">Belongs to the auxin efflux carrier (TC 2.A.69) family.</text>
</comment>
<feature type="transmembrane region" description="Helical" evidence="8">
    <location>
        <begin position="271"/>
        <end position="294"/>
    </location>
</feature>
<keyword evidence="3" id="KW-0813">Transport</keyword>
<feature type="transmembrane region" description="Helical" evidence="8">
    <location>
        <begin position="62"/>
        <end position="84"/>
    </location>
</feature>
<protein>
    <submittedName>
        <fullName evidence="9">Auxin Efflux Carrier</fullName>
    </submittedName>
</protein>
<dbReference type="Gene3D" id="1.20.1530.20">
    <property type="match status" value="1"/>
</dbReference>
<proteinExistence type="inferred from homology"/>
<dbReference type="KEGG" id="csn:Cyast_1461"/>